<keyword evidence="1" id="KW-0472">Membrane</keyword>
<proteinExistence type="predicted"/>
<keyword evidence="3" id="KW-1185">Reference proteome</keyword>
<accession>U3PCJ0</accession>
<organism evidence="2 3">
    <name type="scientific">Burkholderia phage JG068</name>
    <dbReference type="NCBI Taxonomy" id="1401297"/>
    <lineage>
        <taxon>Viruses</taxon>
        <taxon>Duplodnaviria</taxon>
        <taxon>Heunggongvirae</taxon>
        <taxon>Uroviricota</taxon>
        <taxon>Caudoviricetes</taxon>
        <taxon>Autographivirales</taxon>
        <taxon>Autonotataviridae</taxon>
        <taxon>Mguuvirus</taxon>
        <taxon>Mguuvirus JG068</taxon>
    </lineage>
</organism>
<protein>
    <submittedName>
        <fullName evidence="2">Uncharacterized protein</fullName>
    </submittedName>
</protein>
<keyword evidence="1" id="KW-0812">Transmembrane</keyword>
<evidence type="ECO:0000313" key="3">
    <source>
        <dbReference type="Proteomes" id="UP000016892"/>
    </source>
</evidence>
<name>U3PCJ0_9CAUD</name>
<sequence length="36" mass="4108">MGAWEPVVFAIYTVAVILGISFGTAEFIHWIVWRKV</sequence>
<dbReference type="Proteomes" id="UP000016892">
    <property type="component" value="Segment"/>
</dbReference>
<evidence type="ECO:0000313" key="2">
    <source>
        <dbReference type="EMBL" id="AGW43598.1"/>
    </source>
</evidence>
<dbReference type="EMBL" id="KC853746">
    <property type="protein sequence ID" value="AGW43598.1"/>
    <property type="molecule type" value="Genomic_DNA"/>
</dbReference>
<evidence type="ECO:0000256" key="1">
    <source>
        <dbReference type="SAM" id="Phobius"/>
    </source>
</evidence>
<dbReference type="KEGG" id="vg:17699694"/>
<keyword evidence="1" id="KW-1133">Transmembrane helix</keyword>
<dbReference type="GeneID" id="17699694"/>
<feature type="transmembrane region" description="Helical" evidence="1">
    <location>
        <begin position="6"/>
        <end position="33"/>
    </location>
</feature>
<gene>
    <name evidence="2" type="ORF">JG068_016</name>
</gene>
<reference evidence="2 3" key="1">
    <citation type="journal article" date="2013" name="BMC Genomics">
        <title>Genomic characterization of JG068, a novel virulent podovirus active against Burkholderia cenocepacia.</title>
        <authorList>
            <person name="Lynch K.H."/>
            <person name="Abdu A.H."/>
            <person name="Schobert M."/>
            <person name="Dennis J.J."/>
        </authorList>
    </citation>
    <scope>NUCLEOTIDE SEQUENCE [LARGE SCALE GENOMIC DNA]</scope>
</reference>
<dbReference type="RefSeq" id="YP_008853855.1">
    <property type="nucleotide sequence ID" value="NC_022916.1"/>
</dbReference>